<dbReference type="RefSeq" id="WP_200672905.1">
    <property type="nucleotide sequence ID" value="NZ_JAACYA010000001.1"/>
</dbReference>
<reference evidence="2 3" key="1">
    <citation type="journal article" date="2021" name="Syst. Appl. Microbiol.">
        <title>Persephonella atlantica sp. nov.: How to adapt to physico-chemical gradients in high temperature hydrothermal habitats.</title>
        <authorList>
            <person name="Francois D.X."/>
            <person name="Godfroy A."/>
            <person name="Mathien C."/>
            <person name="Aube J."/>
            <person name="Cathalot C."/>
            <person name="Lesongeur F."/>
            <person name="L'Haridon S."/>
            <person name="Philippon X."/>
            <person name="Roussel E.G."/>
        </authorList>
    </citation>
    <scope>NUCLEOTIDE SEQUENCE [LARGE SCALE GENOMIC DNA]</scope>
    <source>
        <strain evidence="2 3">MO1340</strain>
    </source>
</reference>
<dbReference type="Proteomes" id="UP000772812">
    <property type="component" value="Unassembled WGS sequence"/>
</dbReference>
<name>A0ABS1GFD9_9AQUI</name>
<sequence>MSIKRKYLFLKLRDTFFTGLFVFIPIAITVWIVLWLLSFVNNLILPYLRYVIPVPDIPGIGIAVTVLLIFLSGIVAQNYFGKKLITLWDRLIDKIPLVRSIYVATKQLMENLLNARGKGKFKEAVLVEFPRKGMLSIGFVANKVKIGDTVYYLVYIPTAPNPTSGYTIFVEEKEVIHTDISVEEATKIILSGGLVTKNRITPL</sequence>
<dbReference type="EMBL" id="JAACYA010000001">
    <property type="protein sequence ID" value="MBK3331482.1"/>
    <property type="molecule type" value="Genomic_DNA"/>
</dbReference>
<evidence type="ECO:0000256" key="1">
    <source>
        <dbReference type="SAM" id="Phobius"/>
    </source>
</evidence>
<feature type="transmembrane region" description="Helical" evidence="1">
    <location>
        <begin position="20"/>
        <end position="40"/>
    </location>
</feature>
<keyword evidence="1" id="KW-0472">Membrane</keyword>
<proteinExistence type="predicted"/>
<organism evidence="2 3">
    <name type="scientific">Persephonella atlantica</name>
    <dbReference type="NCBI Taxonomy" id="2699429"/>
    <lineage>
        <taxon>Bacteria</taxon>
        <taxon>Pseudomonadati</taxon>
        <taxon>Aquificota</taxon>
        <taxon>Aquificia</taxon>
        <taxon>Aquificales</taxon>
        <taxon>Hydrogenothermaceae</taxon>
        <taxon>Persephonella</taxon>
    </lineage>
</organism>
<accession>A0ABS1GFD9</accession>
<keyword evidence="1" id="KW-0812">Transmembrane</keyword>
<evidence type="ECO:0000313" key="2">
    <source>
        <dbReference type="EMBL" id="MBK3331482.1"/>
    </source>
</evidence>
<feature type="transmembrane region" description="Helical" evidence="1">
    <location>
        <begin position="60"/>
        <end position="80"/>
    </location>
</feature>
<dbReference type="PANTHER" id="PTHR31876:SF26">
    <property type="entry name" value="PROTEIN LIKE COV 2"/>
    <property type="match status" value="1"/>
</dbReference>
<protein>
    <submittedName>
        <fullName evidence="2">DUF502 domain-containing protein</fullName>
    </submittedName>
</protein>
<dbReference type="Pfam" id="PF04367">
    <property type="entry name" value="DUF502"/>
    <property type="match status" value="1"/>
</dbReference>
<comment type="caution">
    <text evidence="2">The sequence shown here is derived from an EMBL/GenBank/DDBJ whole genome shotgun (WGS) entry which is preliminary data.</text>
</comment>
<gene>
    <name evidence="2" type="ORF">GWK41_00205</name>
</gene>
<evidence type="ECO:0000313" key="3">
    <source>
        <dbReference type="Proteomes" id="UP000772812"/>
    </source>
</evidence>
<keyword evidence="1" id="KW-1133">Transmembrane helix</keyword>
<dbReference type="PANTHER" id="PTHR31876">
    <property type="entry name" value="COV-LIKE PROTEIN 1"/>
    <property type="match status" value="1"/>
</dbReference>
<keyword evidence="3" id="KW-1185">Reference proteome</keyword>
<dbReference type="InterPro" id="IPR007462">
    <property type="entry name" value="COV1-like"/>
</dbReference>